<evidence type="ECO:0000313" key="1">
    <source>
        <dbReference type="EMBL" id="MFC4602887.1"/>
    </source>
</evidence>
<dbReference type="RefSeq" id="WP_378414436.1">
    <property type="nucleotide sequence ID" value="NZ_JBHSFO010000002.1"/>
</dbReference>
<comment type="caution">
    <text evidence="1">The sequence shown here is derived from an EMBL/GenBank/DDBJ whole genome shotgun (WGS) entry which is preliminary data.</text>
</comment>
<sequence>MFTAAALVSAPPLLIPELAGGAATETADLRAASVAAAQHLAARARRWTVLGVGGTEAEYGPDTLGTFAGFGADVRVQLGGADPTASPAPAVPLAVLVAGWLRAQADPTVVADAIVLAADTSPVYCADVGAALRSRLDATAEPHGVLVVGDGATTLTAKAPGAFDDRAPEVQRELDAALTAGNLEFLRQLDPVACADLGIEGRAAWQVLAGLFGDDAPRCRTDYQGAPYGVGYHVGTWEL</sequence>
<protein>
    <submittedName>
        <fullName evidence="1">Uncharacterized protein</fullName>
    </submittedName>
</protein>
<gene>
    <name evidence="1" type="ORF">ACFO6S_04215</name>
</gene>
<accession>A0ABV9FQW3</accession>
<proteinExistence type="predicted"/>
<name>A0ABV9FQW3_9NOCA</name>
<dbReference type="EMBL" id="JBHSFO010000002">
    <property type="protein sequence ID" value="MFC4602887.1"/>
    <property type="molecule type" value="Genomic_DNA"/>
</dbReference>
<dbReference type="Gene3D" id="3.40.830.10">
    <property type="entry name" value="LigB-like"/>
    <property type="match status" value="1"/>
</dbReference>
<dbReference type="SUPFAM" id="SSF53213">
    <property type="entry name" value="LigB-like"/>
    <property type="match status" value="1"/>
</dbReference>
<reference evidence="2" key="1">
    <citation type="journal article" date="2019" name="Int. J. Syst. Evol. Microbiol.">
        <title>The Global Catalogue of Microorganisms (GCM) 10K type strain sequencing project: providing services to taxonomists for standard genome sequencing and annotation.</title>
        <authorList>
            <consortium name="The Broad Institute Genomics Platform"/>
            <consortium name="The Broad Institute Genome Sequencing Center for Infectious Disease"/>
            <person name="Wu L."/>
            <person name="Ma J."/>
        </authorList>
    </citation>
    <scope>NUCLEOTIDE SEQUENCE [LARGE SCALE GENOMIC DNA]</scope>
    <source>
        <strain evidence="2">CCUG 54520</strain>
    </source>
</reference>
<dbReference type="Proteomes" id="UP001595914">
    <property type="component" value="Unassembled WGS sequence"/>
</dbReference>
<organism evidence="1 2">
    <name type="scientific">Rhodococcus kronopolitis</name>
    <dbReference type="NCBI Taxonomy" id="1460226"/>
    <lineage>
        <taxon>Bacteria</taxon>
        <taxon>Bacillati</taxon>
        <taxon>Actinomycetota</taxon>
        <taxon>Actinomycetes</taxon>
        <taxon>Mycobacteriales</taxon>
        <taxon>Nocardiaceae</taxon>
        <taxon>Rhodococcus</taxon>
    </lineage>
</organism>
<keyword evidence="2" id="KW-1185">Reference proteome</keyword>
<evidence type="ECO:0000313" key="2">
    <source>
        <dbReference type="Proteomes" id="UP001595914"/>
    </source>
</evidence>